<dbReference type="InterPro" id="IPR005084">
    <property type="entry name" value="CBM6"/>
</dbReference>
<sequence length="928" mass="97837">MIRRLFIDDDGQAYLYWGNNALYYAKLNDDMISLDGDITAIPLTTDSIGPDYEEAPWVYKRDGLYYLVYASGFPESIRYSTSTSPTGPWTYRGVVMPQQGTSSTNHPGIIDYKGNSYFFYHKAGLPGGGSYKRSVSIEKFEYNADGTIPTFNMTTAGVANSTGHLNPYTNNEAETIAWESGITTEPSSQGGMVVSSVDNGDYIKVESVDFGDIGAGTFKAQVASSSAGGTIELHLDSADGALIGTLPISNTGGDSSWMTKATTVSGAVGVHDLYMVYRGASTGNLFTVDNWQFGEKSAVHDLAAINASSDTYKIDTASGTNKASMKVTAIYTDGTSEDVTAQAAITPEQSGIVSVSGGAVTGVGYGSTSINVSYGGKTDSLNMLVKDMNSELTVKRITVDNPSVALDSGKTAAFKVTAEYLDGHTEDVTQRAEYRNPSPGIADVSNGTITAKASGTTDVVVSYKGELGDAVSAQIHVTVNTPTVVAIEAEKAAENSADAYVIGNANGHTWSLVDGESTKAMQFLPDDGTSVTPGTDAASLAAGSKLGYKVNFPTSGTYNVWILAKSHSYQTDSIHVGLDNQYKFTSNGIQGVSNGQFKWVNLSNGGDIVTGGTTLNISAGMHELNFWGRESGLSIDRIYLTTSNATTDPVWLTTPKGALLGGPTEAAKGSTFELNYGLSGMDQNVYAQDVTFTYDPSQVEFVSAESENPNQVVIVDKAQKQGEVRFIAATIGQNAHLDGSILKLHWKVKSDTAAAASTISLSKGIIADQTGAEKDLESRAIAVRLTGVVVDKTALLALITDAQTKHDAAAEGTGVGQYPVGSKAVLQTAIDQAKAIADNSSSSQQQVEQAVVALTTALQTFMDSVVTKQPGDVNNDGRYSVGDLGMVAAAYGKTSADPNWSTYKDADLNNDGKIDIEDLAAMARQILN</sequence>
<dbReference type="PANTHER" id="PTHR43772:SF2">
    <property type="entry name" value="PUTATIVE (AFU_ORTHOLOGUE AFUA_2G04480)-RELATED"/>
    <property type="match status" value="1"/>
</dbReference>
<dbReference type="SUPFAM" id="SSF75005">
    <property type="entry name" value="Arabinanase/levansucrase/invertase"/>
    <property type="match status" value="1"/>
</dbReference>
<dbReference type="PROSITE" id="PS00018">
    <property type="entry name" value="EF_HAND_1"/>
    <property type="match status" value="1"/>
</dbReference>
<keyword evidence="2" id="KW-0858">Xylan degradation</keyword>
<dbReference type="CDD" id="cd14254">
    <property type="entry name" value="Dockerin_II"/>
    <property type="match status" value="1"/>
</dbReference>
<dbReference type="Gene3D" id="2.60.120.260">
    <property type="entry name" value="Galactose-binding domain-like"/>
    <property type="match status" value="2"/>
</dbReference>
<keyword evidence="4" id="KW-0378">Hydrolase</keyword>
<dbReference type="Gene3D" id="2.60.40.680">
    <property type="match status" value="1"/>
</dbReference>
<dbReference type="CDD" id="cd04084">
    <property type="entry name" value="CBM6_xylanase-like"/>
    <property type="match status" value="1"/>
</dbReference>
<dbReference type="SUPFAM" id="SSF49785">
    <property type="entry name" value="Galactose-binding domain-like"/>
    <property type="match status" value="1"/>
</dbReference>
<dbReference type="Pfam" id="PF17829">
    <property type="entry name" value="GH115_C"/>
    <property type="match status" value="1"/>
</dbReference>
<dbReference type="InterPro" id="IPR006584">
    <property type="entry name" value="Cellulose-bd_IV"/>
</dbReference>
<feature type="domain" description="Dockerin" evidence="8">
    <location>
        <begin position="866"/>
        <end position="928"/>
    </location>
</feature>
<dbReference type="InterPro" id="IPR002102">
    <property type="entry name" value="Cohesin_dom"/>
</dbReference>
<gene>
    <name evidence="9" type="ORF">L0M14_16250</name>
</gene>
<dbReference type="Gene3D" id="2.60.40.1080">
    <property type="match status" value="2"/>
</dbReference>
<evidence type="ECO:0000313" key="10">
    <source>
        <dbReference type="Proteomes" id="UP001649230"/>
    </source>
</evidence>
<evidence type="ECO:0000256" key="1">
    <source>
        <dbReference type="ARBA" id="ARBA00009865"/>
    </source>
</evidence>
<dbReference type="PROSITE" id="PS51175">
    <property type="entry name" value="CBM6"/>
    <property type="match status" value="1"/>
</dbReference>
<evidence type="ECO:0000313" key="9">
    <source>
        <dbReference type="EMBL" id="UJF31386.1"/>
    </source>
</evidence>
<dbReference type="Pfam" id="PF04616">
    <property type="entry name" value="Glyco_hydro_43"/>
    <property type="match status" value="1"/>
</dbReference>
<organism evidence="9 10">
    <name type="scientific">Paenibacillus hexagrammi</name>
    <dbReference type="NCBI Taxonomy" id="2908839"/>
    <lineage>
        <taxon>Bacteria</taxon>
        <taxon>Bacillati</taxon>
        <taxon>Bacillota</taxon>
        <taxon>Bacilli</taxon>
        <taxon>Bacillales</taxon>
        <taxon>Paenibacillaceae</taxon>
        <taxon>Paenibacillus</taxon>
    </lineage>
</organism>
<evidence type="ECO:0000259" key="8">
    <source>
        <dbReference type="PROSITE" id="PS51766"/>
    </source>
</evidence>
<keyword evidence="3" id="KW-0732">Signal</keyword>
<protein>
    <submittedName>
        <fullName evidence="9">Carbohydrate-binding protein</fullName>
    </submittedName>
</protein>
<keyword evidence="2" id="KW-0624">Polysaccharide degradation</keyword>
<dbReference type="InterPro" id="IPR052176">
    <property type="entry name" value="Glycosyl_Hydrlase_43_Enz"/>
</dbReference>
<dbReference type="InterPro" id="IPR008979">
    <property type="entry name" value="Galactose-bd-like_sf"/>
</dbReference>
<evidence type="ECO:0000256" key="2">
    <source>
        <dbReference type="ARBA" id="ARBA00022651"/>
    </source>
</evidence>
<evidence type="ECO:0000256" key="5">
    <source>
        <dbReference type="ARBA" id="ARBA00023277"/>
    </source>
</evidence>
<accession>A0ABY3SE28</accession>
<dbReference type="PROSITE" id="PS51766">
    <property type="entry name" value="DOCKERIN"/>
    <property type="match status" value="1"/>
</dbReference>
<proteinExistence type="inferred from homology"/>
<evidence type="ECO:0000259" key="7">
    <source>
        <dbReference type="PROSITE" id="PS51175"/>
    </source>
</evidence>
<dbReference type="InterPro" id="IPR016134">
    <property type="entry name" value="Dockerin_dom"/>
</dbReference>
<evidence type="ECO:0000256" key="3">
    <source>
        <dbReference type="ARBA" id="ARBA00022729"/>
    </source>
</evidence>
<dbReference type="Gene3D" id="1.20.1270.90">
    <property type="entry name" value="AF1782-like"/>
    <property type="match status" value="1"/>
</dbReference>
<name>A0ABY3SE28_9BACL</name>
<feature type="domain" description="CBM6" evidence="7">
    <location>
        <begin position="169"/>
        <end position="294"/>
    </location>
</feature>
<dbReference type="InterPro" id="IPR018247">
    <property type="entry name" value="EF_Hand_1_Ca_BS"/>
</dbReference>
<dbReference type="InterPro" id="IPR041437">
    <property type="entry name" value="GH115_C"/>
</dbReference>
<dbReference type="Pfam" id="PF03422">
    <property type="entry name" value="CBM_6"/>
    <property type="match status" value="1"/>
</dbReference>
<evidence type="ECO:0000256" key="4">
    <source>
        <dbReference type="ARBA" id="ARBA00022801"/>
    </source>
</evidence>
<keyword evidence="6" id="KW-0326">Glycosidase</keyword>
<dbReference type="Gene3D" id="2.115.10.20">
    <property type="entry name" value="Glycosyl hydrolase domain, family 43"/>
    <property type="match status" value="1"/>
</dbReference>
<dbReference type="CDD" id="cd08547">
    <property type="entry name" value="Type_II_cohesin"/>
    <property type="match status" value="1"/>
</dbReference>
<reference evidence="9 10" key="1">
    <citation type="journal article" date="2024" name="Int. J. Syst. Evol. Microbiol.">
        <title>Paenibacillus hexagrammi sp. nov., a novel bacterium isolated from the gut content of Hexagrammos agrammus.</title>
        <authorList>
            <person name="Jung H.K."/>
            <person name="Kim D.G."/>
            <person name="Zin H."/>
            <person name="Park J."/>
            <person name="Jung H."/>
            <person name="Kim Y.O."/>
            <person name="Kong H.J."/>
            <person name="Kim J.W."/>
            <person name="Kim Y.S."/>
        </authorList>
    </citation>
    <scope>NUCLEOTIDE SEQUENCE [LARGE SCALE GENOMIC DNA]</scope>
    <source>
        <strain evidence="9 10">YPD9-1</strain>
    </source>
</reference>
<dbReference type="PANTHER" id="PTHR43772">
    <property type="entry name" value="ENDO-1,4-BETA-XYLANASE"/>
    <property type="match status" value="1"/>
</dbReference>
<dbReference type="InterPro" id="IPR006710">
    <property type="entry name" value="Glyco_hydro_43"/>
</dbReference>
<dbReference type="Pfam" id="PF00404">
    <property type="entry name" value="Dockerin_1"/>
    <property type="match status" value="1"/>
</dbReference>
<dbReference type="RefSeq" id="WP_235117732.1">
    <property type="nucleotide sequence ID" value="NZ_CP090978.1"/>
</dbReference>
<dbReference type="InterPro" id="IPR036439">
    <property type="entry name" value="Dockerin_dom_sf"/>
</dbReference>
<dbReference type="EMBL" id="CP090978">
    <property type="protein sequence ID" value="UJF31386.1"/>
    <property type="molecule type" value="Genomic_DNA"/>
</dbReference>
<dbReference type="SMART" id="SM00606">
    <property type="entry name" value="CBD_IV"/>
    <property type="match status" value="1"/>
</dbReference>
<comment type="similarity">
    <text evidence="1">Belongs to the glycosyl hydrolase 43 family.</text>
</comment>
<dbReference type="InterPro" id="IPR008965">
    <property type="entry name" value="CBM2/CBM3_carb-bd_dom_sf"/>
</dbReference>
<keyword evidence="10" id="KW-1185">Reference proteome</keyword>
<dbReference type="SUPFAM" id="SSF49384">
    <property type="entry name" value="Carbohydrate-binding domain"/>
    <property type="match status" value="1"/>
</dbReference>
<keyword evidence="5" id="KW-0119">Carbohydrate metabolism</keyword>
<dbReference type="SUPFAM" id="SSF63446">
    <property type="entry name" value="Type I dockerin domain"/>
    <property type="match status" value="1"/>
</dbReference>
<evidence type="ECO:0000256" key="6">
    <source>
        <dbReference type="ARBA" id="ARBA00023295"/>
    </source>
</evidence>
<dbReference type="InterPro" id="IPR002105">
    <property type="entry name" value="Dockerin_1_rpt"/>
</dbReference>
<dbReference type="Pfam" id="PF00963">
    <property type="entry name" value="Cohesin"/>
    <property type="match status" value="1"/>
</dbReference>
<dbReference type="Proteomes" id="UP001649230">
    <property type="component" value="Chromosome"/>
</dbReference>
<dbReference type="Gene3D" id="1.10.1330.10">
    <property type="entry name" value="Dockerin domain"/>
    <property type="match status" value="1"/>
</dbReference>
<dbReference type="InterPro" id="IPR023296">
    <property type="entry name" value="Glyco_hydro_beta-prop_sf"/>
</dbReference>